<evidence type="ECO:0000313" key="3">
    <source>
        <dbReference type="Proteomes" id="UP000245466"/>
    </source>
</evidence>
<dbReference type="InterPro" id="IPR014509">
    <property type="entry name" value="YjdF-like"/>
</dbReference>
<keyword evidence="1" id="KW-0472">Membrane</keyword>
<feature type="transmembrane region" description="Helical" evidence="1">
    <location>
        <begin position="192"/>
        <end position="209"/>
    </location>
</feature>
<protein>
    <submittedName>
        <fullName evidence="2">Putative membrane protein</fullName>
    </submittedName>
</protein>
<keyword evidence="1" id="KW-0812">Transmembrane</keyword>
<organism evidence="2 3">
    <name type="scientific">Pontibacter virosus</name>
    <dbReference type="NCBI Taxonomy" id="1765052"/>
    <lineage>
        <taxon>Bacteria</taxon>
        <taxon>Pseudomonadati</taxon>
        <taxon>Bacteroidota</taxon>
        <taxon>Cytophagia</taxon>
        <taxon>Cytophagales</taxon>
        <taxon>Hymenobacteraceae</taxon>
        <taxon>Pontibacter</taxon>
    </lineage>
</organism>
<keyword evidence="3" id="KW-1185">Reference proteome</keyword>
<sequence length="220" mass="25278">MTFTMTFRSENKLPFLHKPLHIAYTAIFVLFLGYTGFTTPDLLNWLLENSLSLSVLIILAAFYNIFRFTDTSYTLIFLFMMLHVYGSYYQYADNPFGEWMKGPFNFQRNHYDRIVHFGFGLMLTYPLYEIARRGFDLSVFLSSVLTLSLVLALGAIYEIVEWVVADLVYDGDEQGMAYLGMQGDIWDAQKDMVLAFLGAIIAIGFAIVLRKRKQPAPSKT</sequence>
<feature type="transmembrane region" description="Helical" evidence="1">
    <location>
        <begin position="73"/>
        <end position="91"/>
    </location>
</feature>
<proteinExistence type="predicted"/>
<name>A0A2U1ALN8_9BACT</name>
<feature type="transmembrane region" description="Helical" evidence="1">
    <location>
        <begin position="49"/>
        <end position="66"/>
    </location>
</feature>
<dbReference type="EMBL" id="QEKI01000022">
    <property type="protein sequence ID" value="PVY37257.1"/>
    <property type="molecule type" value="Genomic_DNA"/>
</dbReference>
<accession>A0A2U1ALN8</accession>
<keyword evidence="1" id="KW-1133">Transmembrane helix</keyword>
<feature type="transmembrane region" description="Helical" evidence="1">
    <location>
        <begin position="20"/>
        <end position="37"/>
    </location>
</feature>
<dbReference type="InterPro" id="IPR058534">
    <property type="entry name" value="YjdF"/>
</dbReference>
<dbReference type="RefSeq" id="WP_243409741.1">
    <property type="nucleotide sequence ID" value="NZ_QEKI01000022.1"/>
</dbReference>
<feature type="transmembrane region" description="Helical" evidence="1">
    <location>
        <begin position="140"/>
        <end position="160"/>
    </location>
</feature>
<reference evidence="2 3" key="1">
    <citation type="submission" date="2018-04" db="EMBL/GenBank/DDBJ databases">
        <title>Genomic Encyclopedia of Type Strains, Phase IV (KMG-IV): sequencing the most valuable type-strain genomes for metagenomic binning, comparative biology and taxonomic classification.</title>
        <authorList>
            <person name="Goeker M."/>
        </authorList>
    </citation>
    <scope>NUCLEOTIDE SEQUENCE [LARGE SCALE GENOMIC DNA]</scope>
    <source>
        <strain evidence="2 3">DSM 100231</strain>
    </source>
</reference>
<dbReference type="Pfam" id="PF09997">
    <property type="entry name" value="DUF2238"/>
    <property type="match status" value="1"/>
</dbReference>
<dbReference type="PIRSF" id="PIRSF020606">
    <property type="entry name" value="UCP020606"/>
    <property type="match status" value="1"/>
</dbReference>
<evidence type="ECO:0000256" key="1">
    <source>
        <dbReference type="SAM" id="Phobius"/>
    </source>
</evidence>
<dbReference type="AlphaFoldDB" id="A0A2U1ALN8"/>
<evidence type="ECO:0000313" key="2">
    <source>
        <dbReference type="EMBL" id="PVY37257.1"/>
    </source>
</evidence>
<comment type="caution">
    <text evidence="2">The sequence shown here is derived from an EMBL/GenBank/DDBJ whole genome shotgun (WGS) entry which is preliminary data.</text>
</comment>
<gene>
    <name evidence="2" type="ORF">C8E01_12241</name>
</gene>
<dbReference type="Proteomes" id="UP000245466">
    <property type="component" value="Unassembled WGS sequence"/>
</dbReference>
<feature type="transmembrane region" description="Helical" evidence="1">
    <location>
        <begin position="111"/>
        <end position="128"/>
    </location>
</feature>